<dbReference type="InterPro" id="IPR001789">
    <property type="entry name" value="Sig_transdc_resp-reg_receiver"/>
</dbReference>
<evidence type="ECO:0000256" key="2">
    <source>
        <dbReference type="PROSITE-ProRule" id="PRU00169"/>
    </source>
</evidence>
<dbReference type="SMART" id="SM00850">
    <property type="entry name" value="LytTR"/>
    <property type="match status" value="1"/>
</dbReference>
<accession>Q93EY2</accession>
<dbReference type="AlphaFoldDB" id="Q93EY2"/>
<dbReference type="SUPFAM" id="SSF52172">
    <property type="entry name" value="CheY-like"/>
    <property type="match status" value="1"/>
</dbReference>
<evidence type="ECO:0000259" key="5">
    <source>
        <dbReference type="PROSITE" id="PS50930"/>
    </source>
</evidence>
<feature type="modified residue" description="4-aspartylphosphate" evidence="2">
    <location>
        <position position="94"/>
    </location>
</feature>
<evidence type="ECO:0000256" key="3">
    <source>
        <dbReference type="SAM" id="MobiDB-lite"/>
    </source>
</evidence>
<feature type="region of interest" description="Disordered" evidence="3">
    <location>
        <begin position="1"/>
        <end position="28"/>
    </location>
</feature>
<dbReference type="Pfam" id="PF04397">
    <property type="entry name" value="LytTR"/>
    <property type="match status" value="1"/>
</dbReference>
<feature type="domain" description="Response regulatory" evidence="4">
    <location>
        <begin position="43"/>
        <end position="157"/>
    </location>
</feature>
<reference evidence="6" key="1">
    <citation type="journal article" date="2001" name="J. Bacteriol.">
        <title>Cloning of a genetically unstable cytochrome P-450 gene cluster involved in degradation of the pollutant ethyl tert-butyl ether by Rhodococcus ruber.</title>
        <authorList>
            <person name="Chauvaux S."/>
            <person name="Chevalier F."/>
            <person name="Le Dantec C."/>
            <person name="Fayolle F."/>
            <person name="Miras I."/>
            <person name="Kunst F."/>
            <person name="Beguin P."/>
        </authorList>
    </citation>
    <scope>NUCLEOTIDE SEQUENCE</scope>
    <source>
        <strain evidence="6">IFP2001</strain>
    </source>
</reference>
<evidence type="ECO:0000259" key="4">
    <source>
        <dbReference type="PROSITE" id="PS50110"/>
    </source>
</evidence>
<dbReference type="InterPro" id="IPR007492">
    <property type="entry name" value="LytTR_DNA-bd_dom"/>
</dbReference>
<dbReference type="InterPro" id="IPR011006">
    <property type="entry name" value="CheY-like_superfamily"/>
</dbReference>
<keyword evidence="1" id="KW-0238">DNA-binding</keyword>
<dbReference type="GO" id="GO:0006355">
    <property type="term" value="P:regulation of DNA-templated transcription"/>
    <property type="evidence" value="ECO:0007669"/>
    <property type="project" value="TreeGrafter"/>
</dbReference>
<name>Q93EY2_9NOCA</name>
<dbReference type="PANTHER" id="PTHR48111">
    <property type="entry name" value="REGULATOR OF RPOS"/>
    <property type="match status" value="1"/>
</dbReference>
<dbReference type="Gene3D" id="3.40.50.2300">
    <property type="match status" value="1"/>
</dbReference>
<dbReference type="GO" id="GO:0005829">
    <property type="term" value="C:cytosol"/>
    <property type="evidence" value="ECO:0007669"/>
    <property type="project" value="TreeGrafter"/>
</dbReference>
<dbReference type="GO" id="GO:0000976">
    <property type="term" value="F:transcription cis-regulatory region binding"/>
    <property type="evidence" value="ECO:0007669"/>
    <property type="project" value="TreeGrafter"/>
</dbReference>
<dbReference type="Gene3D" id="2.40.50.1020">
    <property type="entry name" value="LytTr DNA-binding domain"/>
    <property type="match status" value="1"/>
</dbReference>
<dbReference type="GO" id="GO:0000156">
    <property type="term" value="F:phosphorelay response regulator activity"/>
    <property type="evidence" value="ECO:0007669"/>
    <property type="project" value="TreeGrafter"/>
</dbReference>
<dbReference type="PROSITE" id="PS50110">
    <property type="entry name" value="RESPONSE_REGULATORY"/>
    <property type="match status" value="1"/>
</dbReference>
<feature type="domain" description="HTH LytTR-type" evidence="5">
    <location>
        <begin position="179"/>
        <end position="287"/>
    </location>
</feature>
<keyword evidence="2" id="KW-0597">Phosphoprotein</keyword>
<evidence type="ECO:0000256" key="1">
    <source>
        <dbReference type="ARBA" id="ARBA00023125"/>
    </source>
</evidence>
<dbReference type="GO" id="GO:0032993">
    <property type="term" value="C:protein-DNA complex"/>
    <property type="evidence" value="ECO:0007669"/>
    <property type="project" value="TreeGrafter"/>
</dbReference>
<evidence type="ECO:0000313" key="6">
    <source>
        <dbReference type="EMBL" id="AAL25724.1"/>
    </source>
</evidence>
<proteinExistence type="predicted"/>
<dbReference type="PROSITE" id="PS50930">
    <property type="entry name" value="HTH_LYTTR"/>
    <property type="match status" value="1"/>
</dbReference>
<organism evidence="6">
    <name type="scientific">Rhodococcus ruber</name>
    <dbReference type="NCBI Taxonomy" id="1830"/>
    <lineage>
        <taxon>Bacteria</taxon>
        <taxon>Bacillati</taxon>
        <taxon>Actinomycetota</taxon>
        <taxon>Actinomycetes</taxon>
        <taxon>Mycobacteriales</taxon>
        <taxon>Nocardiaceae</taxon>
        <taxon>Rhodococcus</taxon>
    </lineage>
</organism>
<dbReference type="Pfam" id="PF00072">
    <property type="entry name" value="Response_reg"/>
    <property type="match status" value="1"/>
</dbReference>
<protein>
    <submittedName>
        <fullName evidence="6">Putative two-component system regulatory protein</fullName>
    </submittedName>
</protein>
<dbReference type="PANTHER" id="PTHR48111:SF69">
    <property type="entry name" value="RESPONSE REGULATOR RECEIVER"/>
    <property type="match status" value="1"/>
</dbReference>
<feature type="non-terminal residue" evidence="6">
    <location>
        <position position="1"/>
    </location>
</feature>
<dbReference type="EMBL" id="AF333761">
    <property type="protein sequence ID" value="AAL25724.1"/>
    <property type="molecule type" value="Genomic_DNA"/>
</dbReference>
<dbReference type="SMART" id="SM00448">
    <property type="entry name" value="REC"/>
    <property type="match status" value="1"/>
</dbReference>
<dbReference type="InterPro" id="IPR039420">
    <property type="entry name" value="WalR-like"/>
</dbReference>
<sequence length="296" mass="32079">GSGHDATLPLPGHPGREWPGPLRSDGPAWHDGPAVNETTDTLTVLAVDDEPPALDELAYLLRRREEIGHVHTAGEATTALRLLRDGGIDAVFLDINMPGLDGLELAGILRNFANPPAVVFVTAHDDRAVAAFDLGAVDYLLKPLREERLAEAVRRIAERRRTRETESAAAGAAASDEVIPVELGGVTTLVPRSSVQWVEADGDYARLHTGTGSHLVRIPISTLESRWADAGFLRVHRSYLVALPLVTGIRSVGSGLVVCLRAEEGKPAVELPVSRRHTRELKDRLIRGPMQTWTSR</sequence>